<dbReference type="PANTHER" id="PTHR37238">
    <property type="entry name" value="OS05G0532500 PROTEIN"/>
    <property type="match status" value="1"/>
</dbReference>
<accession>A0A9R1VUF2</accession>
<dbReference type="EMBL" id="NBSK02000004">
    <property type="protein sequence ID" value="KAJ0212716.1"/>
    <property type="molecule type" value="Genomic_DNA"/>
</dbReference>
<dbReference type="Proteomes" id="UP000235145">
    <property type="component" value="Unassembled WGS sequence"/>
</dbReference>
<proteinExistence type="predicted"/>
<evidence type="ECO:0000313" key="2">
    <source>
        <dbReference type="EMBL" id="KAJ0212716.1"/>
    </source>
</evidence>
<evidence type="ECO:0000256" key="1">
    <source>
        <dbReference type="SAM" id="MobiDB-lite"/>
    </source>
</evidence>
<dbReference type="AlphaFoldDB" id="A0A9R1VUF2"/>
<evidence type="ECO:0000313" key="3">
    <source>
        <dbReference type="Proteomes" id="UP000235145"/>
    </source>
</evidence>
<name>A0A9R1VUF2_LACSA</name>
<reference evidence="2 3" key="1">
    <citation type="journal article" date="2017" name="Nat. Commun.">
        <title>Genome assembly with in vitro proximity ligation data and whole-genome triplication in lettuce.</title>
        <authorList>
            <person name="Reyes-Chin-Wo S."/>
            <person name="Wang Z."/>
            <person name="Yang X."/>
            <person name="Kozik A."/>
            <person name="Arikit S."/>
            <person name="Song C."/>
            <person name="Xia L."/>
            <person name="Froenicke L."/>
            <person name="Lavelle D.O."/>
            <person name="Truco M.J."/>
            <person name="Xia R."/>
            <person name="Zhu S."/>
            <person name="Xu C."/>
            <person name="Xu H."/>
            <person name="Xu X."/>
            <person name="Cox K."/>
            <person name="Korf I."/>
            <person name="Meyers B.C."/>
            <person name="Michelmore R.W."/>
        </authorList>
    </citation>
    <scope>NUCLEOTIDE SEQUENCE [LARGE SCALE GENOMIC DNA]</scope>
    <source>
        <strain evidence="3">cv. Salinas</strain>
        <tissue evidence="2">Seedlings</tissue>
    </source>
</reference>
<dbReference type="Gramene" id="rna-gnl|WGS:NBSK|LSAT_4X97420_mrna">
    <property type="protein sequence ID" value="cds-PLY77275.1"/>
    <property type="gene ID" value="gene-LSAT_4X97420"/>
</dbReference>
<sequence length="447" mass="49274">MPKIADVKFKARSTRKPLRDVSNGGFKSSIRNPVIQKPNPDTQQQDPVTICGDGASRDPLDRLLLVHSDLSVLIHQIDELVVQALEQKVRNKKEIESFAHLLNNMQTSLKPWIPRFQKLLSTNDTTASKNQLETILATSKKITPPSPSINKPLENQESYKLDFMVSPSPLVSWHAECTQEGGRSLFMLTPLPKPSAFTSKLKKSSKSVFKNITNDLPVATSEFSSPEKLLRKNDNNNNNNNNCVIVSTPYLKMSPPKSCILLEPASEHCNKKTNGGVKNAIIGGGDSEPSSSSSISQGYGHLGLKYPELFGIKHGDKMGNSRKAVEASPNWCISPPKTCVLLEPSDDDKVVVIKDVEINLHKPRDKGVIDSTPMCKDLDTTVLRGKRVGENTLKKELWMRFEAATGDELRFKASVSGQTTTTTTTSNECSNNGKGFMELLEEVCSDD</sequence>
<keyword evidence="3" id="KW-1185">Reference proteome</keyword>
<organism evidence="2 3">
    <name type="scientific">Lactuca sativa</name>
    <name type="common">Garden lettuce</name>
    <dbReference type="NCBI Taxonomy" id="4236"/>
    <lineage>
        <taxon>Eukaryota</taxon>
        <taxon>Viridiplantae</taxon>
        <taxon>Streptophyta</taxon>
        <taxon>Embryophyta</taxon>
        <taxon>Tracheophyta</taxon>
        <taxon>Spermatophyta</taxon>
        <taxon>Magnoliopsida</taxon>
        <taxon>eudicotyledons</taxon>
        <taxon>Gunneridae</taxon>
        <taxon>Pentapetalae</taxon>
        <taxon>asterids</taxon>
        <taxon>campanulids</taxon>
        <taxon>Asterales</taxon>
        <taxon>Asteraceae</taxon>
        <taxon>Cichorioideae</taxon>
        <taxon>Cichorieae</taxon>
        <taxon>Lactucinae</taxon>
        <taxon>Lactuca</taxon>
    </lineage>
</organism>
<comment type="caution">
    <text evidence="2">The sequence shown here is derived from an EMBL/GenBank/DDBJ whole genome shotgun (WGS) entry which is preliminary data.</text>
</comment>
<feature type="region of interest" description="Disordered" evidence="1">
    <location>
        <begin position="1"/>
        <end position="53"/>
    </location>
</feature>
<protein>
    <submittedName>
        <fullName evidence="2">Uncharacterized protein</fullName>
    </submittedName>
</protein>
<gene>
    <name evidence="2" type="ORF">LSAT_V11C400195990</name>
</gene>
<dbReference type="OrthoDB" id="1933187at2759"/>
<dbReference type="PANTHER" id="PTHR37238:SF1">
    <property type="entry name" value="OS05G0532500 PROTEIN"/>
    <property type="match status" value="1"/>
</dbReference>